<proteinExistence type="predicted"/>
<evidence type="ECO:0000313" key="2">
    <source>
        <dbReference type="Proteomes" id="UP001418222"/>
    </source>
</evidence>
<gene>
    <name evidence="1" type="ORF">KSP39_PZI013840</name>
</gene>
<reference evidence="1 2" key="1">
    <citation type="journal article" date="2022" name="Nat. Plants">
        <title>Genomes of leafy and leafless Platanthera orchids illuminate the evolution of mycoheterotrophy.</title>
        <authorList>
            <person name="Li M.H."/>
            <person name="Liu K.W."/>
            <person name="Li Z."/>
            <person name="Lu H.C."/>
            <person name="Ye Q.L."/>
            <person name="Zhang D."/>
            <person name="Wang J.Y."/>
            <person name="Li Y.F."/>
            <person name="Zhong Z.M."/>
            <person name="Liu X."/>
            <person name="Yu X."/>
            <person name="Liu D.K."/>
            <person name="Tu X.D."/>
            <person name="Liu B."/>
            <person name="Hao Y."/>
            <person name="Liao X.Y."/>
            <person name="Jiang Y.T."/>
            <person name="Sun W.H."/>
            <person name="Chen J."/>
            <person name="Chen Y.Q."/>
            <person name="Ai Y."/>
            <person name="Zhai J.W."/>
            <person name="Wu S.S."/>
            <person name="Zhou Z."/>
            <person name="Hsiao Y.Y."/>
            <person name="Wu W.L."/>
            <person name="Chen Y.Y."/>
            <person name="Lin Y.F."/>
            <person name="Hsu J.L."/>
            <person name="Li C.Y."/>
            <person name="Wang Z.W."/>
            <person name="Zhao X."/>
            <person name="Zhong W.Y."/>
            <person name="Ma X.K."/>
            <person name="Ma L."/>
            <person name="Huang J."/>
            <person name="Chen G.Z."/>
            <person name="Huang M.Z."/>
            <person name="Huang L."/>
            <person name="Peng D.H."/>
            <person name="Luo Y.B."/>
            <person name="Zou S.Q."/>
            <person name="Chen S.P."/>
            <person name="Lan S."/>
            <person name="Tsai W.C."/>
            <person name="Van de Peer Y."/>
            <person name="Liu Z.J."/>
        </authorList>
    </citation>
    <scope>NUCLEOTIDE SEQUENCE [LARGE SCALE GENOMIC DNA]</scope>
    <source>
        <strain evidence="1">Lor287</strain>
    </source>
</reference>
<keyword evidence="2" id="KW-1185">Reference proteome</keyword>
<accession>A0AAP0BCN9</accession>
<organism evidence="1 2">
    <name type="scientific">Platanthera zijinensis</name>
    <dbReference type="NCBI Taxonomy" id="2320716"/>
    <lineage>
        <taxon>Eukaryota</taxon>
        <taxon>Viridiplantae</taxon>
        <taxon>Streptophyta</taxon>
        <taxon>Embryophyta</taxon>
        <taxon>Tracheophyta</taxon>
        <taxon>Spermatophyta</taxon>
        <taxon>Magnoliopsida</taxon>
        <taxon>Liliopsida</taxon>
        <taxon>Asparagales</taxon>
        <taxon>Orchidaceae</taxon>
        <taxon>Orchidoideae</taxon>
        <taxon>Orchideae</taxon>
        <taxon>Orchidinae</taxon>
        <taxon>Platanthera</taxon>
    </lineage>
</organism>
<protein>
    <submittedName>
        <fullName evidence="1">Uncharacterized protein</fullName>
    </submittedName>
</protein>
<dbReference type="AlphaFoldDB" id="A0AAP0BCN9"/>
<dbReference type="Gene3D" id="3.60.21.10">
    <property type="match status" value="1"/>
</dbReference>
<dbReference type="Proteomes" id="UP001418222">
    <property type="component" value="Unassembled WGS sequence"/>
</dbReference>
<comment type="caution">
    <text evidence="1">The sequence shown here is derived from an EMBL/GenBank/DDBJ whole genome shotgun (WGS) entry which is preliminary data.</text>
</comment>
<dbReference type="InterPro" id="IPR029052">
    <property type="entry name" value="Metallo-depent_PP-like"/>
</dbReference>
<dbReference type="PANTHER" id="PTHR46546">
    <property type="entry name" value="SHEWANELLA-LIKE PROTEIN PHOSPHATASE 1"/>
    <property type="match status" value="1"/>
</dbReference>
<sequence length="110" mass="12656">MNVEGDFRYADPGAFEECIDFIEYLEEHDQNWEEAFVEWVHVSEIWKEDRRASQRQKQKGIAARSSLLNPGGLLSCELGRHGVILKVDDWVFCHGGLLPHHGKACCKRCL</sequence>
<dbReference type="PANTHER" id="PTHR46546:SF4">
    <property type="entry name" value="SHEWANELLA-LIKE PROTEIN PHOSPHATASE 1"/>
    <property type="match status" value="1"/>
</dbReference>
<evidence type="ECO:0000313" key="1">
    <source>
        <dbReference type="EMBL" id="KAK8935618.1"/>
    </source>
</evidence>
<dbReference type="EMBL" id="JBBWWQ010000011">
    <property type="protein sequence ID" value="KAK8935618.1"/>
    <property type="molecule type" value="Genomic_DNA"/>
</dbReference>
<name>A0AAP0BCN9_9ASPA</name>